<feature type="non-terminal residue" evidence="2">
    <location>
        <position position="96"/>
    </location>
</feature>
<evidence type="ECO:0000313" key="2">
    <source>
        <dbReference type="EMBL" id="KFV56750.1"/>
    </source>
</evidence>
<protein>
    <submittedName>
        <fullName evidence="2">Uncharacterized protein</fullName>
    </submittedName>
</protein>
<name>A0A093FJH6_TYTAL</name>
<gene>
    <name evidence="2" type="ORF">N341_09399</name>
</gene>
<keyword evidence="3" id="KW-1185">Reference proteome</keyword>
<dbReference type="Proteomes" id="UP000054190">
    <property type="component" value="Unassembled WGS sequence"/>
</dbReference>
<accession>A0A093FJH6</accession>
<dbReference type="AlphaFoldDB" id="A0A093FJH6"/>
<evidence type="ECO:0000313" key="3">
    <source>
        <dbReference type="Proteomes" id="UP000054190"/>
    </source>
</evidence>
<organism evidence="2 3">
    <name type="scientific">Tyto alba</name>
    <name type="common">Barn owl</name>
    <dbReference type="NCBI Taxonomy" id="56313"/>
    <lineage>
        <taxon>Eukaryota</taxon>
        <taxon>Metazoa</taxon>
        <taxon>Chordata</taxon>
        <taxon>Craniata</taxon>
        <taxon>Vertebrata</taxon>
        <taxon>Euteleostomi</taxon>
        <taxon>Archelosauria</taxon>
        <taxon>Archosauria</taxon>
        <taxon>Dinosauria</taxon>
        <taxon>Saurischia</taxon>
        <taxon>Theropoda</taxon>
        <taxon>Coelurosauria</taxon>
        <taxon>Aves</taxon>
        <taxon>Neognathae</taxon>
        <taxon>Neoaves</taxon>
        <taxon>Telluraves</taxon>
        <taxon>Strigiformes</taxon>
        <taxon>Tytonidae</taxon>
        <taxon>Tyto</taxon>
    </lineage>
</organism>
<proteinExistence type="predicted"/>
<feature type="region of interest" description="Disordered" evidence="1">
    <location>
        <begin position="64"/>
        <end position="96"/>
    </location>
</feature>
<evidence type="ECO:0000256" key="1">
    <source>
        <dbReference type="SAM" id="MobiDB-lite"/>
    </source>
</evidence>
<dbReference type="EMBL" id="KK394983">
    <property type="protein sequence ID" value="KFV56750.1"/>
    <property type="molecule type" value="Genomic_DNA"/>
</dbReference>
<reference evidence="2 3" key="1">
    <citation type="submission" date="2014-04" db="EMBL/GenBank/DDBJ databases">
        <title>Genome evolution of avian class.</title>
        <authorList>
            <person name="Zhang G."/>
            <person name="Li C."/>
        </authorList>
    </citation>
    <scope>NUCLEOTIDE SEQUENCE [LARGE SCALE GENOMIC DNA]</scope>
    <source>
        <strain evidence="2">BGI_N341</strain>
    </source>
</reference>
<feature type="compositionally biased region" description="Polar residues" evidence="1">
    <location>
        <begin position="74"/>
        <end position="84"/>
    </location>
</feature>
<sequence length="96" mass="10995">MLKHMVDRSNAWRFEILNSSYKTRGSFKFLMRSDRVGTVLESIAEQAALLTLPLTVSDKKRFQHPNNHRAVESPSDTAQSSYSSKDPFIPSHICRQ</sequence>